<comment type="caution">
    <text evidence="2">The sequence shown here is derived from an EMBL/GenBank/DDBJ whole genome shotgun (WGS) entry which is preliminary data.</text>
</comment>
<keyword evidence="3" id="KW-1185">Reference proteome</keyword>
<evidence type="ECO:0000259" key="1">
    <source>
        <dbReference type="Pfam" id="PF18990"/>
    </source>
</evidence>
<proteinExistence type="predicted"/>
<evidence type="ECO:0000313" key="2">
    <source>
        <dbReference type="EMBL" id="OHX66225.1"/>
    </source>
</evidence>
<dbReference type="AlphaFoldDB" id="A0A1S1YZC9"/>
<dbReference type="Pfam" id="PF18990">
    <property type="entry name" value="DUF5723"/>
    <property type="match status" value="1"/>
</dbReference>
<dbReference type="Gene3D" id="2.40.160.60">
    <property type="entry name" value="Outer membrane protein transport protein (OMPP1/FadL/TodX)"/>
    <property type="match status" value="1"/>
</dbReference>
<name>A0A1S1YZC9_FLAPC</name>
<dbReference type="EMBL" id="JRYR02000001">
    <property type="protein sequence ID" value="OHX66225.1"/>
    <property type="molecule type" value="Genomic_DNA"/>
</dbReference>
<dbReference type="Proteomes" id="UP000179797">
    <property type="component" value="Unassembled WGS sequence"/>
</dbReference>
<reference evidence="2 3" key="1">
    <citation type="journal article" date="2012" name="Int. J. Syst. Evol. Microbiol.">
        <title>Flammeovirga pacifica sp. nov., isolated from deep-sea sediment.</title>
        <authorList>
            <person name="Xu H."/>
            <person name="Fu Y."/>
            <person name="Yang N."/>
            <person name="Ding Z."/>
            <person name="Lai Q."/>
            <person name="Zeng R."/>
        </authorList>
    </citation>
    <scope>NUCLEOTIDE SEQUENCE [LARGE SCALE GENOMIC DNA]</scope>
    <source>
        <strain evidence="3">DSM 24597 / LMG 26175 / WPAGA1</strain>
    </source>
</reference>
<dbReference type="InterPro" id="IPR043781">
    <property type="entry name" value="DUF5723"/>
</dbReference>
<protein>
    <recommendedName>
        <fullName evidence="1">DUF5723 domain-containing protein</fullName>
    </recommendedName>
</protein>
<dbReference type="STRING" id="915059.NH26_07605"/>
<gene>
    <name evidence="2" type="ORF">NH26_07605</name>
</gene>
<accession>A0A1S1YZC9</accession>
<feature type="domain" description="DUF5723" evidence="1">
    <location>
        <begin position="47"/>
        <end position="424"/>
    </location>
</feature>
<organism evidence="2 3">
    <name type="scientific">Flammeovirga pacifica</name>
    <dbReference type="NCBI Taxonomy" id="915059"/>
    <lineage>
        <taxon>Bacteria</taxon>
        <taxon>Pseudomonadati</taxon>
        <taxon>Bacteroidota</taxon>
        <taxon>Cytophagia</taxon>
        <taxon>Cytophagales</taxon>
        <taxon>Flammeovirgaceae</taxon>
        <taxon>Flammeovirga</taxon>
    </lineage>
</organism>
<evidence type="ECO:0000313" key="3">
    <source>
        <dbReference type="Proteomes" id="UP000179797"/>
    </source>
</evidence>
<sequence>MKPNLMKNIKAIYITISLLFLSLMVMGQQVNTMYFMNSVPQSARLNPGKQSENKWAIAIPVSNMSLHSYTGISLSDVTYRSNDSTFLDIDGLLGQLDNDNNELTALSTQLFGLYYQKHKFGFNFRVNYTTIQHMTYTKGLLNTVLRGPASPEVFGQQQKLESVVDAVAFADVSLGGNYRINDKLVIGTSVKVLFGTHNVEAKINGNIYQEDEANLGLVVNGNVDVSSNGLGDIVDEEGNLDLQSDDLTKSFTSFDNIGFAFDFGATYQFSDKLTFEASAINLGAIYWKEENQNNYEAPLQDVSFDGMDPVSLINGETDNVFPSLTDTISFNDLERTKPDNTVLPASFNLAATYEFWDRATAGALFSQTFYKGEYYPSVTVSVDKQFGKWFGLGVSYTGNKYKGFNLGGMISVGFPGFQLYVLSDNIITAAMDYSKVNGGNLRFGINLPFGKVKNDDVPASLQKRIDNN</sequence>